<feature type="transmembrane region" description="Helical" evidence="6">
    <location>
        <begin position="104"/>
        <end position="124"/>
    </location>
</feature>
<comment type="subcellular location">
    <subcellularLocation>
        <location evidence="1">Membrane</location>
        <topology evidence="1">Multi-pass membrane protein</topology>
    </subcellularLocation>
</comment>
<comment type="caution">
    <text evidence="8">The sequence shown here is derived from an EMBL/GenBank/DDBJ whole genome shotgun (WGS) entry which is preliminary data.</text>
</comment>
<keyword evidence="2" id="KW-0813">Transport</keyword>
<feature type="transmembrane region" description="Helical" evidence="6">
    <location>
        <begin position="194"/>
        <end position="212"/>
    </location>
</feature>
<dbReference type="SUPFAM" id="SSF103473">
    <property type="entry name" value="MFS general substrate transporter"/>
    <property type="match status" value="1"/>
</dbReference>
<protein>
    <recommendedName>
        <fullName evidence="7">Major facilitator superfamily (MFS) profile domain-containing protein</fullName>
    </recommendedName>
</protein>
<feature type="transmembrane region" description="Helical" evidence="6">
    <location>
        <begin position="224"/>
        <end position="246"/>
    </location>
</feature>
<dbReference type="Gene3D" id="1.20.1250.20">
    <property type="entry name" value="MFS general substrate transporter like domains"/>
    <property type="match status" value="2"/>
</dbReference>
<evidence type="ECO:0000256" key="6">
    <source>
        <dbReference type="SAM" id="Phobius"/>
    </source>
</evidence>
<evidence type="ECO:0000256" key="3">
    <source>
        <dbReference type="ARBA" id="ARBA00022692"/>
    </source>
</evidence>
<dbReference type="InterPro" id="IPR020846">
    <property type="entry name" value="MFS_dom"/>
</dbReference>
<feature type="transmembrane region" description="Helical" evidence="6">
    <location>
        <begin position="304"/>
        <end position="325"/>
    </location>
</feature>
<evidence type="ECO:0000256" key="4">
    <source>
        <dbReference type="ARBA" id="ARBA00022989"/>
    </source>
</evidence>
<dbReference type="FunFam" id="1.20.1250.20:FF:000018">
    <property type="entry name" value="MFS transporter permease"/>
    <property type="match status" value="1"/>
</dbReference>
<organism evidence="8 9">
    <name type="scientific">Exophiala mesophila</name>
    <name type="common">Black yeast-like fungus</name>
    <dbReference type="NCBI Taxonomy" id="212818"/>
    <lineage>
        <taxon>Eukaryota</taxon>
        <taxon>Fungi</taxon>
        <taxon>Dikarya</taxon>
        <taxon>Ascomycota</taxon>
        <taxon>Pezizomycotina</taxon>
        <taxon>Eurotiomycetes</taxon>
        <taxon>Chaetothyriomycetidae</taxon>
        <taxon>Chaetothyriales</taxon>
        <taxon>Herpotrichiellaceae</taxon>
        <taxon>Exophiala</taxon>
    </lineage>
</organism>
<dbReference type="InterPro" id="IPR036259">
    <property type="entry name" value="MFS_trans_sf"/>
</dbReference>
<feature type="transmembrane region" description="Helical" evidence="6">
    <location>
        <begin position="396"/>
        <end position="418"/>
    </location>
</feature>
<dbReference type="PANTHER" id="PTHR43791:SF3">
    <property type="entry name" value="MAJOR FACILITATOR SUPERFAMILY (MFS) PROFILE DOMAIN-CONTAINING PROTEIN"/>
    <property type="match status" value="1"/>
</dbReference>
<dbReference type="InterPro" id="IPR011701">
    <property type="entry name" value="MFS"/>
</dbReference>
<feature type="domain" description="Major facilitator superfamily (MFS) profile" evidence="7">
    <location>
        <begin position="64"/>
        <end position="526"/>
    </location>
</feature>
<evidence type="ECO:0000259" key="7">
    <source>
        <dbReference type="PROSITE" id="PS50850"/>
    </source>
</evidence>
<gene>
    <name evidence="8" type="ORF">B0A52_05661</name>
</gene>
<dbReference type="VEuPathDB" id="FungiDB:PV10_03297"/>
<feature type="transmembrane region" description="Helical" evidence="6">
    <location>
        <begin position="161"/>
        <end position="182"/>
    </location>
</feature>
<reference evidence="8 9" key="1">
    <citation type="submission" date="2017-03" db="EMBL/GenBank/DDBJ databases">
        <title>Genomes of endolithic fungi from Antarctica.</title>
        <authorList>
            <person name="Coleine C."/>
            <person name="Masonjones S."/>
            <person name="Stajich J.E."/>
        </authorList>
    </citation>
    <scope>NUCLEOTIDE SEQUENCE [LARGE SCALE GENOMIC DNA]</scope>
    <source>
        <strain evidence="8 9">CCFEE 6314</strain>
    </source>
</reference>
<accession>A0A438N2C3</accession>
<dbReference type="PROSITE" id="PS50850">
    <property type="entry name" value="MFS"/>
    <property type="match status" value="1"/>
</dbReference>
<keyword evidence="3 6" id="KW-0812">Transmembrane</keyword>
<dbReference type="AlphaFoldDB" id="A0A438N2C3"/>
<dbReference type="Pfam" id="PF07690">
    <property type="entry name" value="MFS_1"/>
    <property type="match status" value="1"/>
</dbReference>
<dbReference type="SUPFAM" id="SSF54593">
    <property type="entry name" value="Glyoxalase/Bleomycin resistance protein/Dihydroxybiphenyl dioxygenase"/>
    <property type="match status" value="1"/>
</dbReference>
<keyword evidence="4 6" id="KW-1133">Transmembrane helix</keyword>
<dbReference type="Proteomes" id="UP000288859">
    <property type="component" value="Unassembled WGS sequence"/>
</dbReference>
<dbReference type="OrthoDB" id="4118226at2759"/>
<feature type="transmembrane region" description="Helical" evidence="6">
    <location>
        <begin position="131"/>
        <end position="149"/>
    </location>
</feature>
<evidence type="ECO:0000256" key="5">
    <source>
        <dbReference type="ARBA" id="ARBA00023136"/>
    </source>
</evidence>
<dbReference type="InterPro" id="IPR029068">
    <property type="entry name" value="Glyas_Bleomycin-R_OHBP_Dase"/>
</dbReference>
<feature type="transmembrane region" description="Helical" evidence="6">
    <location>
        <begin position="369"/>
        <end position="390"/>
    </location>
</feature>
<proteinExistence type="predicted"/>
<keyword evidence="5 6" id="KW-0472">Membrane</keyword>
<dbReference type="EMBL" id="NAJM01000026">
    <property type="protein sequence ID" value="RVX69827.1"/>
    <property type="molecule type" value="Genomic_DNA"/>
</dbReference>
<evidence type="ECO:0000256" key="1">
    <source>
        <dbReference type="ARBA" id="ARBA00004141"/>
    </source>
</evidence>
<dbReference type="GO" id="GO:0016020">
    <property type="term" value="C:membrane"/>
    <property type="evidence" value="ECO:0007669"/>
    <property type="project" value="UniProtKB-SubCell"/>
</dbReference>
<dbReference type="PANTHER" id="PTHR43791">
    <property type="entry name" value="PERMEASE-RELATED"/>
    <property type="match status" value="1"/>
</dbReference>
<evidence type="ECO:0000313" key="8">
    <source>
        <dbReference type="EMBL" id="RVX69827.1"/>
    </source>
</evidence>
<evidence type="ECO:0000256" key="2">
    <source>
        <dbReference type="ARBA" id="ARBA00022448"/>
    </source>
</evidence>
<feature type="transmembrane region" description="Helical" evidence="6">
    <location>
        <begin position="345"/>
        <end position="362"/>
    </location>
</feature>
<feature type="transmembrane region" description="Helical" evidence="6">
    <location>
        <begin position="60"/>
        <end position="77"/>
    </location>
</feature>
<sequence length="526" mass="58694">MGLGSTSPGDLQVAMHVEDKKQEQNTNIHEQNVDRDQEQEMLTARLRGEDKKIAQIKRKLDLQLVLTAAVLYVWAYIDRGNLGNALVAGMDEDLGLVGNNRYSILAQVFFVTYILMELPSTLILRRISAAIWLPMTVVIFGIITLGQGFVHSWGALLVCRLLLGIFEGAFIPVGIFIIGAWYTRYEAQKRLAGFFVLGITSTGLSGLLAYGIQRMDGTAGIEGWRWIFIIEGIATCACGAVALFILPDLPARCTQRGLFGILPPFLTAEESDLIQARIESDRGDATQDKLTVKRVLLVLGDWKVWDLTLLLFYANVAQYAFAYFLPVILQRSFGYTAARSQLFTFPPYAVASVFVMFVAWLSDKVKLRGPIIILNSCLYFIGVAMMAFLTKPNQRYAGVFIGVAAYTYDTLTALAQVYSSLKLKNIKPIWTVNHGPTTSFYYRDPDGNKVELQVDNFSSSQEADDFVRTPMFAMNPMGTDIDADEWSSEILAKVRPDGTEGLDPVAIRRLKTRKEIGERYTAPENF</sequence>
<evidence type="ECO:0000313" key="9">
    <source>
        <dbReference type="Proteomes" id="UP000288859"/>
    </source>
</evidence>
<name>A0A438N2C3_EXOME</name>
<dbReference type="GO" id="GO:0022857">
    <property type="term" value="F:transmembrane transporter activity"/>
    <property type="evidence" value="ECO:0007669"/>
    <property type="project" value="InterPro"/>
</dbReference>